<organism evidence="2 3">
    <name type="scientific">Clostridium tanneri</name>
    <dbReference type="NCBI Taxonomy" id="3037988"/>
    <lineage>
        <taxon>Bacteria</taxon>
        <taxon>Bacillati</taxon>
        <taxon>Bacillota</taxon>
        <taxon>Clostridia</taxon>
        <taxon>Eubacteriales</taxon>
        <taxon>Clostridiaceae</taxon>
        <taxon>Clostridium</taxon>
    </lineage>
</organism>
<keyword evidence="3" id="KW-1185">Reference proteome</keyword>
<evidence type="ECO:0000313" key="2">
    <source>
        <dbReference type="EMBL" id="MDW8800104.1"/>
    </source>
</evidence>
<evidence type="ECO:0000256" key="1">
    <source>
        <dbReference type="SAM" id="SignalP"/>
    </source>
</evidence>
<dbReference type="EMBL" id="JARUJP010000002">
    <property type="protein sequence ID" value="MDW8800104.1"/>
    <property type="molecule type" value="Genomic_DNA"/>
</dbReference>
<protein>
    <recommendedName>
        <fullName evidence="4">Peptidase C39-like domain-containing protein</fullName>
    </recommendedName>
</protein>
<feature type="chain" id="PRO_5045213944" description="Peptidase C39-like domain-containing protein" evidence="1">
    <location>
        <begin position="27"/>
        <end position="413"/>
    </location>
</feature>
<keyword evidence="1" id="KW-0732">Signal</keyword>
<name>A0ABU4JPN0_9CLOT</name>
<feature type="signal peptide" evidence="1">
    <location>
        <begin position="1"/>
        <end position="26"/>
    </location>
</feature>
<dbReference type="RefSeq" id="WP_318796723.1">
    <property type="nucleotide sequence ID" value="NZ_JARUJP010000002.1"/>
</dbReference>
<sequence length="413" mass="46528">MKKLKLLTILSLTMLFTQVPTSSILAAQTSETTSQTQSSVNKDYSNVKKYAQKFFNNQVSKGTLSNPIELYNLSDTVQALYFSSDAGGYLIVDLSDYSITEFSKEGTNDYINDRNKKHLYNGPLSYLEESINGQVIDSKTKKSLGNLNDLKKYDIFKKKGKVRKSNSVVNDIPETSDLALGYSGATTTTYYNIKKADGSRPLYNHKITFANACTPTAAVILLRYYDEHYNSSFVNDMDLFTDYNVLVKKFMASEYMCTNLPSTQYPTEKKPLTDGTYFGTFYKDATYGLQKYIVKDQKVNCTIEYNGDGQYPQAVNGATEYYSFDPSIAKSLISSNNPYLADLQDGWTEGSSTETYGPHTVTVYGYSTVKYNNYPAYYGYAQAVDGYGLASAWINALYIDDMIYIDHSYTYHD</sequence>
<reference evidence="2 3" key="1">
    <citation type="submission" date="2023-04" db="EMBL/GenBank/DDBJ databases">
        <title>Clostridium tannerae sp. nov., isolated from the fecal material of an alpaca.</title>
        <authorList>
            <person name="Miller S."/>
            <person name="Hendry M."/>
            <person name="King J."/>
            <person name="Sankaranarayanan K."/>
            <person name="Lawson P.A."/>
        </authorList>
    </citation>
    <scope>NUCLEOTIDE SEQUENCE [LARGE SCALE GENOMIC DNA]</scope>
    <source>
        <strain evidence="2 3">A1-XYC3</strain>
    </source>
</reference>
<evidence type="ECO:0008006" key="4">
    <source>
        <dbReference type="Google" id="ProtNLM"/>
    </source>
</evidence>
<comment type="caution">
    <text evidence="2">The sequence shown here is derived from an EMBL/GenBank/DDBJ whole genome shotgun (WGS) entry which is preliminary data.</text>
</comment>
<gene>
    <name evidence="2" type="ORF">P8V03_02915</name>
</gene>
<evidence type="ECO:0000313" key="3">
    <source>
        <dbReference type="Proteomes" id="UP001281656"/>
    </source>
</evidence>
<proteinExistence type="predicted"/>
<accession>A0ABU4JPN0</accession>
<dbReference type="Proteomes" id="UP001281656">
    <property type="component" value="Unassembled WGS sequence"/>
</dbReference>